<comment type="cofactor">
    <cofactor evidence="1">
        <name>Mg(2+)</name>
        <dbReference type="ChEBI" id="CHEBI:18420"/>
    </cofactor>
</comment>
<evidence type="ECO:0000256" key="16">
    <source>
        <dbReference type="ARBA" id="ARBA00048247"/>
    </source>
</evidence>
<comment type="catalytic activity">
    <reaction evidence="17">
        <text>N-acetyl-alpha-D-glucosamine 1-phosphate + UTP + H(+) = UDP-N-acetyl-alpha-D-glucosamine + diphosphate</text>
        <dbReference type="Rhea" id="RHEA:13509"/>
        <dbReference type="ChEBI" id="CHEBI:15378"/>
        <dbReference type="ChEBI" id="CHEBI:33019"/>
        <dbReference type="ChEBI" id="CHEBI:46398"/>
        <dbReference type="ChEBI" id="CHEBI:57705"/>
        <dbReference type="ChEBI" id="CHEBI:57776"/>
        <dbReference type="EC" id="2.7.7.23"/>
    </reaction>
</comment>
<comment type="similarity">
    <text evidence="4">In the N-terminal section; belongs to the N-acetylglucosamine-1-phosphate uridyltransferase family.</text>
</comment>
<feature type="domain" description="Mannose-1-phosphate guanyltransferase C-terminal" evidence="19">
    <location>
        <begin position="259"/>
        <end position="337"/>
    </location>
</feature>
<evidence type="ECO:0000256" key="10">
    <source>
        <dbReference type="ARBA" id="ARBA00022842"/>
    </source>
</evidence>
<keyword evidence="14 20" id="KW-0012">Acyltransferase</keyword>
<dbReference type="EC" id="2.7.7.23" evidence="20"/>
<dbReference type="PANTHER" id="PTHR43584">
    <property type="entry name" value="NUCLEOTIDYL TRANSFERASE"/>
    <property type="match status" value="1"/>
</dbReference>
<dbReference type="InterPro" id="IPR038009">
    <property type="entry name" value="GlmU_C_LbH"/>
</dbReference>
<dbReference type="AlphaFoldDB" id="A0A3B0XJ64"/>
<keyword evidence="8" id="KW-0479">Metal-binding</keyword>
<accession>A0A3B0XJ64</accession>
<evidence type="ECO:0000256" key="6">
    <source>
        <dbReference type="ARBA" id="ARBA00022679"/>
    </source>
</evidence>
<evidence type="ECO:0000256" key="12">
    <source>
        <dbReference type="ARBA" id="ARBA00022984"/>
    </source>
</evidence>
<dbReference type="InterPro" id="IPR011004">
    <property type="entry name" value="Trimer_LpxA-like_sf"/>
</dbReference>
<dbReference type="SUPFAM" id="SSF51161">
    <property type="entry name" value="Trimeric LpxA-like enzymes"/>
    <property type="match status" value="1"/>
</dbReference>
<keyword evidence="13" id="KW-0511">Multifunctional enzyme</keyword>
<dbReference type="InterPro" id="IPR050065">
    <property type="entry name" value="GlmU-like"/>
</dbReference>
<evidence type="ECO:0000256" key="5">
    <source>
        <dbReference type="ARBA" id="ARBA00022490"/>
    </source>
</evidence>
<dbReference type="CDD" id="cd03353">
    <property type="entry name" value="LbH_GlmU_C"/>
    <property type="match status" value="1"/>
</dbReference>
<dbReference type="InterPro" id="IPR018357">
    <property type="entry name" value="Hexapep_transf_CS"/>
</dbReference>
<comment type="catalytic activity">
    <reaction evidence="16">
        <text>alpha-D-glucosamine 1-phosphate + acetyl-CoA = N-acetyl-alpha-D-glucosamine 1-phosphate + CoA + H(+)</text>
        <dbReference type="Rhea" id="RHEA:13725"/>
        <dbReference type="ChEBI" id="CHEBI:15378"/>
        <dbReference type="ChEBI" id="CHEBI:57287"/>
        <dbReference type="ChEBI" id="CHEBI:57288"/>
        <dbReference type="ChEBI" id="CHEBI:57776"/>
        <dbReference type="ChEBI" id="CHEBI:58516"/>
        <dbReference type="EC" id="2.3.1.157"/>
    </reaction>
</comment>
<keyword evidence="5" id="KW-0963">Cytoplasm</keyword>
<dbReference type="CDD" id="cd02540">
    <property type="entry name" value="GT2_GlmU_N_bac"/>
    <property type="match status" value="1"/>
</dbReference>
<dbReference type="InterPro" id="IPR056729">
    <property type="entry name" value="GMPPB_C"/>
</dbReference>
<evidence type="ECO:0000256" key="9">
    <source>
        <dbReference type="ARBA" id="ARBA00022737"/>
    </source>
</evidence>
<evidence type="ECO:0000256" key="8">
    <source>
        <dbReference type="ARBA" id="ARBA00022723"/>
    </source>
</evidence>
<evidence type="ECO:0000256" key="11">
    <source>
        <dbReference type="ARBA" id="ARBA00022960"/>
    </source>
</evidence>
<dbReference type="InterPro" id="IPR025877">
    <property type="entry name" value="MobA-like_NTP_Trfase"/>
</dbReference>
<name>A0A3B0XJ64_9ZZZZ</name>
<evidence type="ECO:0000256" key="2">
    <source>
        <dbReference type="ARBA" id="ARBA00004496"/>
    </source>
</evidence>
<dbReference type="GO" id="GO:0006048">
    <property type="term" value="P:UDP-N-acetylglucosamine biosynthetic process"/>
    <property type="evidence" value="ECO:0007669"/>
    <property type="project" value="InterPro"/>
</dbReference>
<keyword evidence="15" id="KW-0961">Cell wall biogenesis/degradation</keyword>
<evidence type="ECO:0000256" key="15">
    <source>
        <dbReference type="ARBA" id="ARBA00023316"/>
    </source>
</evidence>
<keyword evidence="7 20" id="KW-0548">Nucleotidyltransferase</keyword>
<evidence type="ECO:0000256" key="3">
    <source>
        <dbReference type="ARBA" id="ARBA00007707"/>
    </source>
</evidence>
<keyword evidence="6 20" id="KW-0808">Transferase</keyword>
<keyword evidence="9" id="KW-0677">Repeat</keyword>
<dbReference type="GO" id="GO:0000902">
    <property type="term" value="P:cell morphogenesis"/>
    <property type="evidence" value="ECO:0007669"/>
    <property type="project" value="InterPro"/>
</dbReference>
<gene>
    <name evidence="20" type="ORF">MNBD_GAMMA07-1693</name>
</gene>
<evidence type="ECO:0000256" key="13">
    <source>
        <dbReference type="ARBA" id="ARBA00023268"/>
    </source>
</evidence>
<evidence type="ECO:0000259" key="19">
    <source>
        <dbReference type="Pfam" id="PF25087"/>
    </source>
</evidence>
<dbReference type="Pfam" id="PF25087">
    <property type="entry name" value="GMPPB_C"/>
    <property type="match status" value="1"/>
</dbReference>
<dbReference type="GO" id="GO:0005737">
    <property type="term" value="C:cytoplasm"/>
    <property type="evidence" value="ECO:0007669"/>
    <property type="project" value="UniProtKB-SubCell"/>
</dbReference>
<dbReference type="Pfam" id="PF12804">
    <property type="entry name" value="NTP_transf_3"/>
    <property type="match status" value="1"/>
</dbReference>
<dbReference type="GO" id="GO:0071555">
    <property type="term" value="P:cell wall organization"/>
    <property type="evidence" value="ECO:0007669"/>
    <property type="project" value="UniProtKB-KW"/>
</dbReference>
<dbReference type="GO" id="GO:0000287">
    <property type="term" value="F:magnesium ion binding"/>
    <property type="evidence" value="ECO:0007669"/>
    <property type="project" value="InterPro"/>
</dbReference>
<dbReference type="Gene3D" id="3.90.550.10">
    <property type="entry name" value="Spore Coat Polysaccharide Biosynthesis Protein SpsA, Chain A"/>
    <property type="match status" value="1"/>
</dbReference>
<dbReference type="SUPFAM" id="SSF53448">
    <property type="entry name" value="Nucleotide-diphospho-sugar transferases"/>
    <property type="match status" value="1"/>
</dbReference>
<dbReference type="EMBL" id="UOFF01000165">
    <property type="protein sequence ID" value="VAW56034.1"/>
    <property type="molecule type" value="Genomic_DNA"/>
</dbReference>
<dbReference type="InterPro" id="IPR001451">
    <property type="entry name" value="Hexapep"/>
</dbReference>
<reference evidence="20" key="1">
    <citation type="submission" date="2018-06" db="EMBL/GenBank/DDBJ databases">
        <authorList>
            <person name="Zhirakovskaya E."/>
        </authorList>
    </citation>
    <scope>NUCLEOTIDE SEQUENCE</scope>
</reference>
<dbReference type="GO" id="GO:0008360">
    <property type="term" value="P:regulation of cell shape"/>
    <property type="evidence" value="ECO:0007669"/>
    <property type="project" value="UniProtKB-KW"/>
</dbReference>
<sequence>MPLSVVILAAGKGTRMKSNTPKVLHKLANKPLLEHVYDTAKDLGAEEIIIIYGHGGDQVKQTCEHFDATWVEQKEQLGTGHAVMQAFDSVNLNNNVLVLYGDVPLTKKETLEALLQDSEGKVALLSVDLDNPFGYGRILRNDNKQVTGIVEQKDASAEQQEIKEVNTGILACNGESLKQLLNNIDNKNSQGEYYLTDIFALAANDGIEIKTAQAKSSYEVEGVNNRLQLATLERIFQRNCADELMINGVALADPLRIDIRGNVDISNDVYIDINAIFEGNVKVGTGTSIGPNCVIINSTIGENVNIKANSVLENAVVENNCDVGPFARLRPGAHLCQKAKVGNFVEVKKSIIGEGSKVSHLSYIGDTEMGKHVNVGAGTITCNYDGVNKFKTTIGDDVFIGSDTQIVAPVTIANGVTVGAGTTLTKNVDENLLVISRSPQKSISGWGRPKKINKKN</sequence>
<protein>
    <submittedName>
        <fullName evidence="20">N-acetylglucosamine-1-phosphate uridyltransferase / Glucosamine-1-phosphate N-acetyltransferase</fullName>
        <ecNumber evidence="20">2.3.1.157</ecNumber>
        <ecNumber evidence="20">2.7.7.23</ecNumber>
    </submittedName>
</protein>
<feature type="domain" description="MobA-like NTP transferase" evidence="18">
    <location>
        <begin position="5"/>
        <end position="126"/>
    </location>
</feature>
<evidence type="ECO:0000313" key="20">
    <source>
        <dbReference type="EMBL" id="VAW56034.1"/>
    </source>
</evidence>
<dbReference type="GO" id="GO:0009252">
    <property type="term" value="P:peptidoglycan biosynthetic process"/>
    <property type="evidence" value="ECO:0007669"/>
    <property type="project" value="UniProtKB-KW"/>
</dbReference>
<dbReference type="InterPro" id="IPR005882">
    <property type="entry name" value="Bifunctional_GlmU"/>
</dbReference>
<dbReference type="HAMAP" id="MF_01631">
    <property type="entry name" value="GlmU"/>
    <property type="match status" value="1"/>
</dbReference>
<evidence type="ECO:0000256" key="17">
    <source>
        <dbReference type="ARBA" id="ARBA00048493"/>
    </source>
</evidence>
<dbReference type="PROSITE" id="PS00101">
    <property type="entry name" value="HEXAPEP_TRANSFERASES"/>
    <property type="match status" value="1"/>
</dbReference>
<proteinExistence type="inferred from homology"/>
<dbReference type="PANTHER" id="PTHR43584:SF3">
    <property type="entry name" value="BIFUNCTIONAL PROTEIN GLMU"/>
    <property type="match status" value="1"/>
</dbReference>
<evidence type="ECO:0000256" key="4">
    <source>
        <dbReference type="ARBA" id="ARBA00007947"/>
    </source>
</evidence>
<evidence type="ECO:0000256" key="1">
    <source>
        <dbReference type="ARBA" id="ARBA00001946"/>
    </source>
</evidence>
<dbReference type="GO" id="GO:0003977">
    <property type="term" value="F:UDP-N-acetylglucosamine diphosphorylase activity"/>
    <property type="evidence" value="ECO:0007669"/>
    <property type="project" value="UniProtKB-EC"/>
</dbReference>
<evidence type="ECO:0000259" key="18">
    <source>
        <dbReference type="Pfam" id="PF12804"/>
    </source>
</evidence>
<evidence type="ECO:0000256" key="14">
    <source>
        <dbReference type="ARBA" id="ARBA00023315"/>
    </source>
</evidence>
<comment type="similarity">
    <text evidence="3">In the C-terminal section; belongs to the transferase hexapeptide repeat family.</text>
</comment>
<dbReference type="EC" id="2.3.1.157" evidence="20"/>
<evidence type="ECO:0000256" key="7">
    <source>
        <dbReference type="ARBA" id="ARBA00022695"/>
    </source>
</evidence>
<organism evidence="20">
    <name type="scientific">hydrothermal vent metagenome</name>
    <dbReference type="NCBI Taxonomy" id="652676"/>
    <lineage>
        <taxon>unclassified sequences</taxon>
        <taxon>metagenomes</taxon>
        <taxon>ecological metagenomes</taxon>
    </lineage>
</organism>
<keyword evidence="10" id="KW-0460">Magnesium</keyword>
<dbReference type="InterPro" id="IPR029044">
    <property type="entry name" value="Nucleotide-diphossugar_trans"/>
</dbReference>
<dbReference type="Pfam" id="PF00132">
    <property type="entry name" value="Hexapep"/>
    <property type="match status" value="1"/>
</dbReference>
<comment type="subcellular location">
    <subcellularLocation>
        <location evidence="2">Cytoplasm</location>
    </subcellularLocation>
</comment>
<dbReference type="Gene3D" id="2.160.10.10">
    <property type="entry name" value="Hexapeptide repeat proteins"/>
    <property type="match status" value="1"/>
</dbReference>
<dbReference type="NCBIfam" id="TIGR01173">
    <property type="entry name" value="glmU"/>
    <property type="match status" value="1"/>
</dbReference>
<keyword evidence="11" id="KW-0133">Cell shape</keyword>
<dbReference type="GO" id="GO:0019134">
    <property type="term" value="F:glucosamine-1-phosphate N-acetyltransferase activity"/>
    <property type="evidence" value="ECO:0007669"/>
    <property type="project" value="UniProtKB-EC"/>
</dbReference>
<keyword evidence="12" id="KW-0573">Peptidoglycan synthesis</keyword>